<evidence type="ECO:0000313" key="3">
    <source>
        <dbReference type="Proteomes" id="UP000292082"/>
    </source>
</evidence>
<protein>
    <recommendedName>
        <fullName evidence="1">Mediator complex subunit 16 C-terminal domain-containing protein</fullName>
    </recommendedName>
</protein>
<accession>A0A4Q9P600</accession>
<proteinExistence type="predicted"/>
<reference evidence="2 3" key="1">
    <citation type="submission" date="2019-01" db="EMBL/GenBank/DDBJ databases">
        <title>Draft genome sequences of three monokaryotic isolates of the white-rot basidiomycete fungus Dichomitus squalens.</title>
        <authorList>
            <consortium name="DOE Joint Genome Institute"/>
            <person name="Lopez S.C."/>
            <person name="Andreopoulos B."/>
            <person name="Pangilinan J."/>
            <person name="Lipzen A."/>
            <person name="Riley R."/>
            <person name="Ahrendt S."/>
            <person name="Ng V."/>
            <person name="Barry K."/>
            <person name="Daum C."/>
            <person name="Grigoriev I.V."/>
            <person name="Hilden K.S."/>
            <person name="Makela M.R."/>
            <person name="de Vries R.P."/>
        </authorList>
    </citation>
    <scope>NUCLEOTIDE SEQUENCE [LARGE SCALE GENOMIC DNA]</scope>
    <source>
        <strain evidence="2 3">CBS 464.89</strain>
    </source>
</reference>
<organism evidence="2 3">
    <name type="scientific">Dichomitus squalens</name>
    <dbReference type="NCBI Taxonomy" id="114155"/>
    <lineage>
        <taxon>Eukaryota</taxon>
        <taxon>Fungi</taxon>
        <taxon>Dikarya</taxon>
        <taxon>Basidiomycota</taxon>
        <taxon>Agaricomycotina</taxon>
        <taxon>Agaricomycetes</taxon>
        <taxon>Polyporales</taxon>
        <taxon>Polyporaceae</taxon>
        <taxon>Dichomitus</taxon>
    </lineage>
</organism>
<dbReference type="InterPro" id="IPR048339">
    <property type="entry name" value="Mediator_Med16_C"/>
</dbReference>
<sequence length="898" mass="98280">MPPIHERNLSIAAKGKAKESVHWHLGWWDLIHSLEGTRRPVQWSKSSVIFTPHESRAYILARHFPTSRQFALPSPPIPLDNYEPATVISLCPTDDWLFAYFPGNGCPGMGCVWRKEAQLDNWSLRECWPYPVGGGVVTAAWTCHHREWVVSETGKSSRLPPLGPLAPYANPLLLLVTEAHLLHVYSLSPYTKTPPPTRAPLLQPIDPMHPPTDPESVGKIGGDRVCVKAAIGLCYQYPTILIAMRSALLPSQTSTQAFQSSMDLGLPVDLGQPQPSEAPFVQEWELWGEEPTISLCEVRIEYRPGVPPVLSRPLPPIHHPSSHLVELTFYCPPPSHAPNPPLSIAPKADPKGPQHPLYLAATFLDADDYTSIPKSEIISYTFVNGLPANFWGLKSETIRPSQTKVPCFLLPSSARGGFLAGFLDAGGLLPRRKSKSQETIIGSVEMLKPPDLSTHEDWESVPILSHAQHGAVDVPVSVALSPNEALVCCISSPLLGSHFAIQALPRRISGGSSSVLTGHLYGDLSRHLVAAIRAHYSPSDVVHALAMPMLPTEVTVNTLYHALTTMEADSYGLMDMWVGELLGVATEVYSARTQRLDRGPEQELCAARRQTAHEIASLSACCGAFDSCREGDSYDLDAVWQLLGMTGWIIEFVEKLFKECIFVGERPEATASTPTPREGVSTAGKSLDSPIFLHLVHPYALTRLKAAVEHVKRFHDHISRLPAKGEESHIAKDVLLDITEGIGVDLQLVGPLLAEIMQETKGLDAQNLRRSLASCCPVPALKPQIRKIVNKILPSKAIDRARLFIKPTELTDGVARLALSEPSAGAQSASLREKNTDVVKKSTLVRNKAASVCVRCGGRSDVAMGRKMGMESALSRWQAWEKNWQLRCVCGGLWSSGL</sequence>
<keyword evidence="3" id="KW-1185">Reference proteome</keyword>
<dbReference type="EMBL" id="ML145084">
    <property type="protein sequence ID" value="TBU65565.1"/>
    <property type="molecule type" value="Genomic_DNA"/>
</dbReference>
<dbReference type="STRING" id="114155.A0A4Q9P600"/>
<dbReference type="Proteomes" id="UP000292082">
    <property type="component" value="Unassembled WGS sequence"/>
</dbReference>
<dbReference type="Pfam" id="PF20719">
    <property type="entry name" value="Med16_C"/>
    <property type="match status" value="1"/>
</dbReference>
<feature type="domain" description="Mediator complex subunit 16 C-terminal" evidence="1">
    <location>
        <begin position="828"/>
        <end position="895"/>
    </location>
</feature>
<name>A0A4Q9P600_9APHY</name>
<gene>
    <name evidence="2" type="ORF">BD310DRAFT_911597</name>
</gene>
<evidence type="ECO:0000313" key="2">
    <source>
        <dbReference type="EMBL" id="TBU65565.1"/>
    </source>
</evidence>
<dbReference type="AlphaFoldDB" id="A0A4Q9P600"/>
<evidence type="ECO:0000259" key="1">
    <source>
        <dbReference type="Pfam" id="PF20719"/>
    </source>
</evidence>